<protein>
    <recommendedName>
        <fullName evidence="1">KIB1-4 beta-propeller domain-containing protein</fullName>
    </recommendedName>
</protein>
<evidence type="ECO:0000259" key="1">
    <source>
        <dbReference type="Pfam" id="PF03478"/>
    </source>
</evidence>
<dbReference type="PANTHER" id="PTHR33110:SF89">
    <property type="entry name" value="DUF295 DOMAIN-CONTAINING PROTEIN"/>
    <property type="match status" value="1"/>
</dbReference>
<dbReference type="InterPro" id="IPR005174">
    <property type="entry name" value="KIB1-4_b-propeller"/>
</dbReference>
<feature type="domain" description="KIB1-4 beta-propeller" evidence="1">
    <location>
        <begin position="69"/>
        <end position="415"/>
    </location>
</feature>
<reference evidence="2 3" key="1">
    <citation type="submission" date="2012-08" db="EMBL/GenBank/DDBJ databases">
        <title>Oryza genome evolution.</title>
        <authorList>
            <person name="Wing R.A."/>
        </authorList>
    </citation>
    <scope>NUCLEOTIDE SEQUENCE</scope>
</reference>
<evidence type="ECO:0000313" key="3">
    <source>
        <dbReference type="Proteomes" id="UP000032180"/>
    </source>
</evidence>
<accession>A0A0D9XM07</accession>
<reference evidence="2" key="3">
    <citation type="submission" date="2015-04" db="UniProtKB">
        <authorList>
            <consortium name="EnsemblPlants"/>
        </authorList>
    </citation>
    <scope>IDENTIFICATION</scope>
</reference>
<name>A0A0D9XM07_9ORYZ</name>
<sequence>MEDNNGESIWLNLPNDIMETIADKAGDISTGRALFRSVCRPWRAAVPDTPRLLLPAAQQDGADDPLLFPLSRGWSLAVDVRDTSCHLTHLAAGATAPLPSLNAVRSTAAASSRVVRHGYEHAAAPAATPAGTTPPRHRKNFRVKRSFRVASSAGDRRRRTRSGWKIRMNSSWKSIYLQDPGLSSDDDRFRIKIKYLWYLMLLETDLEFSDLLRLAVHVPPENTPAASTVGIVIMMYHPIQGKTGMVFCRPGDAEWTKIENPIDDDEFRHNLIDFAYFDGKMFAMDRNGTTAAIDADTLEVIDLVGVPPETRNFTSRLFGTVNGDYAVDTVDHLHLLALPSKLLVVRVRVSSSSSVPESFDVFELGQDDDRDGGELEWRKLDGDDVGGNYGLFLDGHHATFSDDGGGGGSRIYYVQSGRSCRPRETAYCYSMRDKQMECLYSLPENCEEQYSTKPSWFVPYICLLLVIVVGNTTDYTVLQM</sequence>
<evidence type="ECO:0000313" key="2">
    <source>
        <dbReference type="EnsemblPlants" id="LPERR10G13230.1"/>
    </source>
</evidence>
<reference evidence="3" key="2">
    <citation type="submission" date="2013-12" db="EMBL/GenBank/DDBJ databases">
        <authorList>
            <person name="Yu Y."/>
            <person name="Lee S."/>
            <person name="de Baynast K."/>
            <person name="Wissotski M."/>
            <person name="Liu L."/>
            <person name="Talag J."/>
            <person name="Goicoechea J."/>
            <person name="Angelova A."/>
            <person name="Jetty R."/>
            <person name="Kudrna D."/>
            <person name="Golser W."/>
            <person name="Rivera L."/>
            <person name="Zhang J."/>
            <person name="Wing R."/>
        </authorList>
    </citation>
    <scope>NUCLEOTIDE SEQUENCE</scope>
</reference>
<organism evidence="2 3">
    <name type="scientific">Leersia perrieri</name>
    <dbReference type="NCBI Taxonomy" id="77586"/>
    <lineage>
        <taxon>Eukaryota</taxon>
        <taxon>Viridiplantae</taxon>
        <taxon>Streptophyta</taxon>
        <taxon>Embryophyta</taxon>
        <taxon>Tracheophyta</taxon>
        <taxon>Spermatophyta</taxon>
        <taxon>Magnoliopsida</taxon>
        <taxon>Liliopsida</taxon>
        <taxon>Poales</taxon>
        <taxon>Poaceae</taxon>
        <taxon>BOP clade</taxon>
        <taxon>Oryzoideae</taxon>
        <taxon>Oryzeae</taxon>
        <taxon>Oryzinae</taxon>
        <taxon>Leersia</taxon>
    </lineage>
</organism>
<dbReference type="Pfam" id="PF03478">
    <property type="entry name" value="Beta-prop_KIB1-4"/>
    <property type="match status" value="1"/>
</dbReference>
<dbReference type="HOGENOM" id="CLU_037679_0_0_1"/>
<keyword evidence="3" id="KW-1185">Reference proteome</keyword>
<dbReference type="Gramene" id="LPERR10G13230.1">
    <property type="protein sequence ID" value="LPERR10G13230.1"/>
    <property type="gene ID" value="LPERR10G13230"/>
</dbReference>
<dbReference type="Proteomes" id="UP000032180">
    <property type="component" value="Chromosome 10"/>
</dbReference>
<dbReference type="eggNOG" id="ENOG502R3CE">
    <property type="taxonomic scope" value="Eukaryota"/>
</dbReference>
<dbReference type="AlphaFoldDB" id="A0A0D9XM07"/>
<proteinExistence type="predicted"/>
<dbReference type="PANTHER" id="PTHR33110">
    <property type="entry name" value="F-BOX/KELCH-REPEAT PROTEIN-RELATED"/>
    <property type="match status" value="1"/>
</dbReference>
<dbReference type="EnsemblPlants" id="LPERR10G13230.1">
    <property type="protein sequence ID" value="LPERR10G13230.1"/>
    <property type="gene ID" value="LPERR10G13230"/>
</dbReference>